<evidence type="ECO:0000313" key="2">
    <source>
        <dbReference type="Proteomes" id="UP000018439"/>
    </source>
</evidence>
<dbReference type="OrthoDB" id="594666at2"/>
<keyword evidence="2" id="KW-1185">Reference proteome</keyword>
<evidence type="ECO:0008006" key="3">
    <source>
        <dbReference type="Google" id="ProtNLM"/>
    </source>
</evidence>
<accession>F3ZNL5</accession>
<dbReference type="Proteomes" id="UP000018439">
    <property type="component" value="Chromosome"/>
</dbReference>
<dbReference type="AlphaFoldDB" id="F3ZNL5"/>
<protein>
    <recommendedName>
        <fullName evidence="3">Tetratricopeptide repeat protein</fullName>
    </recommendedName>
</protein>
<gene>
    <name evidence="1" type="ORF">Bcop_2398</name>
</gene>
<dbReference type="STRING" id="679937.Bcop_2398"/>
<proteinExistence type="predicted"/>
<name>F3ZNL5_9BACE</name>
<reference evidence="1 2" key="1">
    <citation type="journal article" date="2011" name="Stand. Genomic Sci.">
        <title>Non-contiguous finished genome sequence of Bacteroides coprosuis type strain (PC139).</title>
        <authorList>
            <person name="Land M."/>
            <person name="Held B."/>
            <person name="Gronow S."/>
            <person name="Abt B."/>
            <person name="Lucas S."/>
            <person name="Del Rio T.G."/>
            <person name="Nolan M."/>
            <person name="Tice H."/>
            <person name="Cheng J.F."/>
            <person name="Pitluck S."/>
            <person name="Liolios K."/>
            <person name="Pagani I."/>
            <person name="Ivanova N."/>
            <person name="Mavromatis K."/>
            <person name="Mikhailova N."/>
            <person name="Pati A."/>
            <person name="Tapia R."/>
            <person name="Han C."/>
            <person name="Goodwin L."/>
            <person name="Chen A."/>
            <person name="Palaniappan K."/>
            <person name="Hauser L."/>
            <person name="Brambilla E.M."/>
            <person name="Rohde M."/>
            <person name="Goker M."/>
            <person name="Detter J.C."/>
            <person name="Woyke T."/>
            <person name="Bristow J."/>
            <person name="Eisen J.A."/>
            <person name="Markowitz V."/>
            <person name="Hugenholtz P."/>
            <person name="Kyrpides N.C."/>
            <person name="Klenk H.P."/>
            <person name="Lapidus A."/>
        </authorList>
    </citation>
    <scope>NUCLEOTIDE SEQUENCE</scope>
    <source>
        <strain evidence="1 2">DSM 18011</strain>
    </source>
</reference>
<dbReference type="HOGENOM" id="CLU_075055_0_0_10"/>
<dbReference type="eggNOG" id="ENOG502Z7TA">
    <property type="taxonomic scope" value="Bacteria"/>
</dbReference>
<evidence type="ECO:0000313" key="1">
    <source>
        <dbReference type="EMBL" id="EGJ72550.1"/>
    </source>
</evidence>
<dbReference type="EMBL" id="CM001167">
    <property type="protein sequence ID" value="EGJ72550.1"/>
    <property type="molecule type" value="Genomic_DNA"/>
</dbReference>
<organism evidence="1 2">
    <name type="scientific">Bacteroides coprosuis DSM 18011</name>
    <dbReference type="NCBI Taxonomy" id="679937"/>
    <lineage>
        <taxon>Bacteria</taxon>
        <taxon>Pseudomonadati</taxon>
        <taxon>Bacteroidota</taxon>
        <taxon>Bacteroidia</taxon>
        <taxon>Bacteroidales</taxon>
        <taxon>Bacteroidaceae</taxon>
        <taxon>Bacteroides</taxon>
    </lineage>
</organism>
<sequence>MDYSTLKKWLESPHQLSEQDFIELSDAIVDYPYSQPLRLFFLVQLKTRESEQFSEELKKAALYIADRKLLYFILEDNSEKEVLPTKNGIIREEQRTVIKPAIIKETVKKATNSSSILSDEMAPEDHTDQTLDLIDSFLSTLPQGELESDGLELASDYTSYLLDEEEINSAPPLDGQDLIDEFICIHKSGNQKSGNVPDFKKISMDTPQEGDVEISEPESEDEGFFTETLAKIYVKQQRYDKALEILKKLSLKYPNKNAYFADQIRFLEKLIINDKSK</sequence>